<keyword evidence="3" id="KW-0732">Signal</keyword>
<dbReference type="PANTHER" id="PTHR22762:SF133">
    <property type="entry name" value="P-TYPE DOMAIN-CONTAINING PROTEIN"/>
    <property type="match status" value="1"/>
</dbReference>
<feature type="domain" description="P-type" evidence="11">
    <location>
        <begin position="264"/>
        <end position="309"/>
    </location>
</feature>
<dbReference type="SMART" id="SM00018">
    <property type="entry name" value="PD"/>
    <property type="match status" value="1"/>
</dbReference>
<accession>A0A8C2SKH4</accession>
<dbReference type="GO" id="GO:0016020">
    <property type="term" value="C:membrane"/>
    <property type="evidence" value="ECO:0007669"/>
    <property type="project" value="UniProtKB-SubCell"/>
</dbReference>
<evidence type="ECO:0000256" key="3">
    <source>
        <dbReference type="ARBA" id="ARBA00022729"/>
    </source>
</evidence>
<evidence type="ECO:0000256" key="8">
    <source>
        <dbReference type="ARBA" id="ARBA00023295"/>
    </source>
</evidence>
<evidence type="ECO:0000256" key="10">
    <source>
        <dbReference type="RuleBase" id="RU361185"/>
    </source>
</evidence>
<evidence type="ECO:0000256" key="7">
    <source>
        <dbReference type="ARBA" id="ARBA00023180"/>
    </source>
</evidence>
<dbReference type="Gene3D" id="2.60.40.1180">
    <property type="entry name" value="Golgi alpha-mannosidase II"/>
    <property type="match status" value="2"/>
</dbReference>
<evidence type="ECO:0000256" key="4">
    <source>
        <dbReference type="ARBA" id="ARBA00022801"/>
    </source>
</evidence>
<reference evidence="12" key="2">
    <citation type="submission" date="2025-09" db="UniProtKB">
        <authorList>
            <consortium name="Ensembl"/>
        </authorList>
    </citation>
    <scope>IDENTIFICATION</scope>
</reference>
<evidence type="ECO:0000313" key="13">
    <source>
        <dbReference type="Proteomes" id="UP000694412"/>
    </source>
</evidence>
<dbReference type="CDD" id="cd06602">
    <property type="entry name" value="GH31_MGAM_SI_GAA"/>
    <property type="match status" value="1"/>
</dbReference>
<dbReference type="SUPFAM" id="SSF51445">
    <property type="entry name" value="(Trans)glycosidases"/>
    <property type="match status" value="2"/>
</dbReference>
<dbReference type="SUPFAM" id="SSF57492">
    <property type="entry name" value="Trefoil"/>
    <property type="match status" value="1"/>
</dbReference>
<dbReference type="Ensembl" id="ENSCJPT00005000266.1">
    <property type="protein sequence ID" value="ENSCJPP00005000117.1"/>
    <property type="gene ID" value="ENSCJPG00005000191.1"/>
</dbReference>
<dbReference type="InterPro" id="IPR048395">
    <property type="entry name" value="Glyco_hydro_31_C"/>
</dbReference>
<evidence type="ECO:0000259" key="11">
    <source>
        <dbReference type="PROSITE" id="PS51448"/>
    </source>
</evidence>
<protein>
    <submittedName>
        <fullName evidence="12">Maltase-glucoamylase, intestinal-like</fullName>
    </submittedName>
</protein>
<dbReference type="Proteomes" id="UP000694412">
    <property type="component" value="Unassembled WGS sequence"/>
</dbReference>
<keyword evidence="8 10" id="KW-0326">Glycosidase</keyword>
<evidence type="ECO:0000313" key="12">
    <source>
        <dbReference type="Ensembl" id="ENSCJPP00005000117.1"/>
    </source>
</evidence>
<reference evidence="12" key="1">
    <citation type="submission" date="2025-08" db="UniProtKB">
        <authorList>
            <consortium name="Ensembl"/>
        </authorList>
    </citation>
    <scope>IDENTIFICATION</scope>
</reference>
<dbReference type="Gene3D" id="2.60.40.1760">
    <property type="entry name" value="glycosyl hydrolase (family 31)"/>
    <property type="match status" value="1"/>
</dbReference>
<dbReference type="PROSITE" id="PS00707">
    <property type="entry name" value="GLYCOSYL_HYDROL_F31_2"/>
    <property type="match status" value="1"/>
</dbReference>
<dbReference type="InterPro" id="IPR044913">
    <property type="entry name" value="P_trefoil_dom_sf"/>
</dbReference>
<dbReference type="FunFam" id="2.60.40.1180:FF:000005">
    <property type="entry name" value="Maltase-glucoamylase, intestinal"/>
    <property type="match status" value="1"/>
</dbReference>
<organism evidence="12 13">
    <name type="scientific">Coturnix japonica</name>
    <name type="common">Japanese quail</name>
    <name type="synonym">Coturnix coturnix japonica</name>
    <dbReference type="NCBI Taxonomy" id="93934"/>
    <lineage>
        <taxon>Eukaryota</taxon>
        <taxon>Metazoa</taxon>
        <taxon>Chordata</taxon>
        <taxon>Craniata</taxon>
        <taxon>Vertebrata</taxon>
        <taxon>Euteleostomi</taxon>
        <taxon>Archelosauria</taxon>
        <taxon>Archosauria</taxon>
        <taxon>Dinosauria</taxon>
        <taxon>Saurischia</taxon>
        <taxon>Theropoda</taxon>
        <taxon>Coelurosauria</taxon>
        <taxon>Aves</taxon>
        <taxon>Neognathae</taxon>
        <taxon>Galloanserae</taxon>
        <taxon>Galliformes</taxon>
        <taxon>Phasianidae</taxon>
        <taxon>Perdicinae</taxon>
        <taxon>Coturnix</taxon>
    </lineage>
</organism>
<dbReference type="InterPro" id="IPR000519">
    <property type="entry name" value="P_trefoil_dom"/>
</dbReference>
<dbReference type="GeneTree" id="ENSGT00940000163043"/>
<dbReference type="PROSITE" id="PS51448">
    <property type="entry name" value="P_TREFOIL_2"/>
    <property type="match status" value="1"/>
</dbReference>
<dbReference type="PANTHER" id="PTHR22762">
    <property type="entry name" value="ALPHA-GLUCOSIDASE"/>
    <property type="match status" value="1"/>
</dbReference>
<dbReference type="CDD" id="cd00111">
    <property type="entry name" value="Trefoil"/>
    <property type="match status" value="1"/>
</dbReference>
<name>A0A8C2SKH4_COTJA</name>
<dbReference type="Gene3D" id="4.10.110.10">
    <property type="entry name" value="Spasmolytic Protein, domain 1"/>
    <property type="match status" value="1"/>
</dbReference>
<dbReference type="SUPFAM" id="SSF51011">
    <property type="entry name" value="Glycosyl hydrolase domain"/>
    <property type="match status" value="2"/>
</dbReference>
<dbReference type="GO" id="GO:0004558">
    <property type="term" value="F:alpha-1,4-glucosidase activity"/>
    <property type="evidence" value="ECO:0007669"/>
    <property type="project" value="TreeGrafter"/>
</dbReference>
<evidence type="ECO:0000256" key="5">
    <source>
        <dbReference type="ARBA" id="ARBA00023136"/>
    </source>
</evidence>
<evidence type="ECO:0000256" key="6">
    <source>
        <dbReference type="ARBA" id="ARBA00023157"/>
    </source>
</evidence>
<dbReference type="Gene3D" id="3.20.20.80">
    <property type="entry name" value="Glycosidases"/>
    <property type="match status" value="2"/>
</dbReference>
<dbReference type="InterPro" id="IPR011013">
    <property type="entry name" value="Gal_mutarotase_sf_dom"/>
</dbReference>
<dbReference type="SUPFAM" id="SSF74650">
    <property type="entry name" value="Galactose mutarotase-like"/>
    <property type="match status" value="1"/>
</dbReference>
<comment type="caution">
    <text evidence="9">Lacks conserved residue(s) required for the propagation of feature annotation.</text>
</comment>
<comment type="similarity">
    <text evidence="2 10">Belongs to the glycosyl hydrolase 31 family.</text>
</comment>
<keyword evidence="4 10" id="KW-0378">Hydrolase</keyword>
<keyword evidence="5" id="KW-0472">Membrane</keyword>
<dbReference type="GO" id="GO:0030246">
    <property type="term" value="F:carbohydrate binding"/>
    <property type="evidence" value="ECO:0007669"/>
    <property type="project" value="InterPro"/>
</dbReference>
<dbReference type="InterPro" id="IPR013780">
    <property type="entry name" value="Glyco_hydro_b"/>
</dbReference>
<dbReference type="FunFam" id="2.60.40.1760:FF:000001">
    <property type="entry name" value="Maltase-glucoamylase, intestinal"/>
    <property type="match status" value="1"/>
</dbReference>
<evidence type="ECO:0000256" key="2">
    <source>
        <dbReference type="ARBA" id="ARBA00007806"/>
    </source>
</evidence>
<sequence>MQVGAFYPFSRNHNHPSLRFVQWNQRPPRNSSIHYLYIRYTLLPYLYTLFYRAHTQGDTVARPLMHEFYSDEASWDVDQQFLWGPALLITPVMDPVGIGIGARISFRKQTAQLYLPADKMGLHLRGGFVVPTQRPNTTTVTSRRNAMGLIVALDDDGTAMGELFWDDGESTGFLIYNTQNRAFLTQNELHMEVTKNGYTDPNSLKFEEIRILGLENEPTQLTVIQGNTVMDPSHNITYRATEKVALITGLQLELGLSYTLRWVLSSGTGTNMKFDCHPESGATREACEQRGCVWQDTSPLDIPYCYYGTADNNYGVSELRYTPWGLEANVTLNTPHIGGTQRSTTPIGTLWLQVIYHSDHLLQFKIYDYANKRYEVPVTLNLPETPMSPIENRMYEVNVQHKPFGVQIRRRNTGTVIDMFIQISTRLPSLYLYGFGETEHTQYHRDMNWNTWGMFSRDQPPGYKLNSYGVQPFYMGLEEDGNAHGVLLLNSNGMDVTFQPTPALTYRTIGGILDFYVVLGPTPELVVQQYTELVGRPVMPPYWALGFQLCRYGYENDTEIAQLVEDMKAAQIPYDVQYTDIDYLERQLDFKLNPRFSGLPELINKIRAEGMRYIPILDPAISANETDYLAFTRGMEKDVFIKWPNSQDIIFGKVWPDYPNIVVNDSLDWDTAVQVSGDRNQSRIGSELGFLDMNEPSSFVHGAVWGCRDHELNNPPYMPKLGNREDGLAYKTLCMEGVHIMADGSERRHYDVHNLYGWSQTKPTLDALRRITKERGIVITRSTYPTSGQWAGHWLGDNTAAWDQLYKSIIGMMEFSLFGVSYTGADICGFFSDSEYELCARWMQLGAFYPFSRNHNGIGNKRQDPVAWNSTFESISRDVLNVRYTLLPYLYTLMFQASAYGSTVVRPLLHEFVDDKTTWEIYKQFLWGPALLISPVLDKGEYVGFGGEYRDLMTPLDRINLHVRGDFGFLRLGIYYFSLISYFRVNCRVFVLEKLVILWVFHEKKRGEFWVNFSSFWFISTPSHFKFNLNALKWDFH</sequence>
<dbReference type="GO" id="GO:0005975">
    <property type="term" value="P:carbohydrate metabolic process"/>
    <property type="evidence" value="ECO:0007669"/>
    <property type="project" value="InterPro"/>
</dbReference>
<dbReference type="InterPro" id="IPR030459">
    <property type="entry name" value="Glyco_hydro_31_CS"/>
</dbReference>
<dbReference type="Pfam" id="PF01055">
    <property type="entry name" value="Glyco_hydro_31_2nd"/>
    <property type="match status" value="2"/>
</dbReference>
<dbReference type="InterPro" id="IPR017853">
    <property type="entry name" value="GH"/>
</dbReference>
<keyword evidence="13" id="KW-1185">Reference proteome</keyword>
<dbReference type="Pfam" id="PF00088">
    <property type="entry name" value="Trefoil"/>
    <property type="match status" value="1"/>
</dbReference>
<dbReference type="Pfam" id="PF21365">
    <property type="entry name" value="Glyco_hydro_31_3rd"/>
    <property type="match status" value="2"/>
</dbReference>
<evidence type="ECO:0000256" key="1">
    <source>
        <dbReference type="ARBA" id="ARBA00004370"/>
    </source>
</evidence>
<dbReference type="AlphaFoldDB" id="A0A8C2SKH4"/>
<comment type="subcellular location">
    <subcellularLocation>
        <location evidence="1">Membrane</location>
    </subcellularLocation>
</comment>
<proteinExistence type="inferred from homology"/>
<keyword evidence="7" id="KW-0325">Glycoprotein</keyword>
<dbReference type="FunFam" id="3.20.20.80:FF:000016">
    <property type="entry name" value="Maltase-glucoamylase, intestinal"/>
    <property type="match status" value="1"/>
</dbReference>
<evidence type="ECO:0000256" key="9">
    <source>
        <dbReference type="PROSITE-ProRule" id="PRU00779"/>
    </source>
</evidence>
<keyword evidence="6" id="KW-1015">Disulfide bond</keyword>
<dbReference type="CDD" id="cd14752">
    <property type="entry name" value="GH31_N"/>
    <property type="match status" value="1"/>
</dbReference>
<dbReference type="InterPro" id="IPR000322">
    <property type="entry name" value="Glyco_hydro_31_TIM"/>
</dbReference>